<feature type="compositionally biased region" description="Basic and acidic residues" evidence="1">
    <location>
        <begin position="1"/>
        <end position="23"/>
    </location>
</feature>
<keyword evidence="3" id="KW-1185">Reference proteome</keyword>
<reference evidence="2" key="1">
    <citation type="journal article" date="2022" name="bioRxiv">
        <title>Sequencing and chromosome-scale assembly of the giantPleurodeles waltlgenome.</title>
        <authorList>
            <person name="Brown T."/>
            <person name="Elewa A."/>
            <person name="Iarovenko S."/>
            <person name="Subramanian E."/>
            <person name="Araus A.J."/>
            <person name="Petzold A."/>
            <person name="Susuki M."/>
            <person name="Suzuki K.-i.T."/>
            <person name="Hayashi T."/>
            <person name="Toyoda A."/>
            <person name="Oliveira C."/>
            <person name="Osipova E."/>
            <person name="Leigh N.D."/>
            <person name="Simon A."/>
            <person name="Yun M.H."/>
        </authorList>
    </citation>
    <scope>NUCLEOTIDE SEQUENCE</scope>
    <source>
        <strain evidence="2">20211129_DDA</strain>
        <tissue evidence="2">Liver</tissue>
    </source>
</reference>
<organism evidence="2 3">
    <name type="scientific">Pleurodeles waltl</name>
    <name type="common">Iberian ribbed newt</name>
    <dbReference type="NCBI Taxonomy" id="8319"/>
    <lineage>
        <taxon>Eukaryota</taxon>
        <taxon>Metazoa</taxon>
        <taxon>Chordata</taxon>
        <taxon>Craniata</taxon>
        <taxon>Vertebrata</taxon>
        <taxon>Euteleostomi</taxon>
        <taxon>Amphibia</taxon>
        <taxon>Batrachia</taxon>
        <taxon>Caudata</taxon>
        <taxon>Salamandroidea</taxon>
        <taxon>Salamandridae</taxon>
        <taxon>Pleurodelinae</taxon>
        <taxon>Pleurodeles</taxon>
    </lineage>
</organism>
<gene>
    <name evidence="2" type="ORF">NDU88_003089</name>
</gene>
<feature type="region of interest" description="Disordered" evidence="1">
    <location>
        <begin position="1"/>
        <end position="83"/>
    </location>
</feature>
<feature type="compositionally biased region" description="Basic and acidic residues" evidence="1">
    <location>
        <begin position="39"/>
        <end position="71"/>
    </location>
</feature>
<dbReference type="Proteomes" id="UP001066276">
    <property type="component" value="Chromosome 1_1"/>
</dbReference>
<comment type="caution">
    <text evidence="2">The sequence shown here is derived from an EMBL/GenBank/DDBJ whole genome shotgun (WGS) entry which is preliminary data.</text>
</comment>
<evidence type="ECO:0000256" key="1">
    <source>
        <dbReference type="SAM" id="MobiDB-lite"/>
    </source>
</evidence>
<dbReference type="EMBL" id="JANPWB010000001">
    <property type="protein sequence ID" value="KAJ1215481.1"/>
    <property type="molecule type" value="Genomic_DNA"/>
</dbReference>
<accession>A0AAV7WRE6</accession>
<evidence type="ECO:0000313" key="3">
    <source>
        <dbReference type="Proteomes" id="UP001066276"/>
    </source>
</evidence>
<name>A0AAV7WRE6_PLEWA</name>
<protein>
    <submittedName>
        <fullName evidence="2">Uncharacterized protein</fullName>
    </submittedName>
</protein>
<dbReference type="AlphaFoldDB" id="A0AAV7WRE6"/>
<evidence type="ECO:0000313" key="2">
    <source>
        <dbReference type="EMBL" id="KAJ1215481.1"/>
    </source>
</evidence>
<proteinExistence type="predicted"/>
<sequence length="119" mass="13360">MSVRRKDAEEERVFKPMQDERRGGRFVPGGDVAVTQNRPELKPGEEDKDPKRCLASQECRRTKATGKREGASRPPSSGGSLEEKFDAFTTGLWMALNDQEFTLAISEPMHFKGCMLDVI</sequence>